<keyword evidence="3 6" id="KW-1133">Transmembrane helix</keyword>
<feature type="compositionally biased region" description="Low complexity" evidence="5">
    <location>
        <begin position="28"/>
        <end position="42"/>
    </location>
</feature>
<evidence type="ECO:0000256" key="2">
    <source>
        <dbReference type="ARBA" id="ARBA00022692"/>
    </source>
</evidence>
<dbReference type="Pfam" id="PF01545">
    <property type="entry name" value="Cation_efflux"/>
    <property type="match status" value="1"/>
</dbReference>
<evidence type="ECO:0000256" key="4">
    <source>
        <dbReference type="ARBA" id="ARBA00023136"/>
    </source>
</evidence>
<name>A0ABQ0L085_MYCCL</name>
<comment type="subcellular location">
    <subcellularLocation>
        <location evidence="1">Membrane</location>
        <topology evidence="1">Multi-pass membrane protein</topology>
    </subcellularLocation>
</comment>
<dbReference type="InterPro" id="IPR027469">
    <property type="entry name" value="Cation_efflux_TMD_sf"/>
</dbReference>
<feature type="transmembrane region" description="Helical" evidence="6">
    <location>
        <begin position="406"/>
        <end position="425"/>
    </location>
</feature>
<evidence type="ECO:0000313" key="8">
    <source>
        <dbReference type="EMBL" id="GAT44573.1"/>
    </source>
</evidence>
<evidence type="ECO:0000256" key="6">
    <source>
        <dbReference type="SAM" id="Phobius"/>
    </source>
</evidence>
<dbReference type="Proteomes" id="UP000815677">
    <property type="component" value="Unassembled WGS sequence"/>
</dbReference>
<feature type="transmembrane region" description="Helical" evidence="6">
    <location>
        <begin position="326"/>
        <end position="344"/>
    </location>
</feature>
<feature type="region of interest" description="Disordered" evidence="5">
    <location>
        <begin position="204"/>
        <end position="236"/>
    </location>
</feature>
<evidence type="ECO:0000256" key="5">
    <source>
        <dbReference type="SAM" id="MobiDB-lite"/>
    </source>
</evidence>
<feature type="transmembrane region" description="Helical" evidence="6">
    <location>
        <begin position="470"/>
        <end position="488"/>
    </location>
</feature>
<evidence type="ECO:0000259" key="7">
    <source>
        <dbReference type="Pfam" id="PF01545"/>
    </source>
</evidence>
<proteinExistence type="predicted"/>
<feature type="region of interest" description="Disordered" evidence="5">
    <location>
        <begin position="1"/>
        <end position="144"/>
    </location>
</feature>
<reference evidence="8" key="1">
    <citation type="submission" date="2014-09" db="EMBL/GenBank/DDBJ databases">
        <title>Genome sequence of the luminous mushroom Mycena chlorophos for searching fungal bioluminescence genes.</title>
        <authorList>
            <person name="Tanaka Y."/>
            <person name="Kasuga D."/>
            <person name="Oba Y."/>
            <person name="Hase S."/>
            <person name="Sato K."/>
            <person name="Oba Y."/>
            <person name="Sakakibara Y."/>
        </authorList>
    </citation>
    <scope>NUCLEOTIDE SEQUENCE</scope>
</reference>
<dbReference type="InterPro" id="IPR058533">
    <property type="entry name" value="Cation_efflux_TM"/>
</dbReference>
<feature type="compositionally biased region" description="Basic residues" evidence="5">
    <location>
        <begin position="1"/>
        <end position="11"/>
    </location>
</feature>
<evidence type="ECO:0000256" key="1">
    <source>
        <dbReference type="ARBA" id="ARBA00004141"/>
    </source>
</evidence>
<organism evidence="8 9">
    <name type="scientific">Mycena chlorophos</name>
    <name type="common">Agaric fungus</name>
    <name type="synonym">Agaricus chlorophos</name>
    <dbReference type="NCBI Taxonomy" id="658473"/>
    <lineage>
        <taxon>Eukaryota</taxon>
        <taxon>Fungi</taxon>
        <taxon>Dikarya</taxon>
        <taxon>Basidiomycota</taxon>
        <taxon>Agaricomycotina</taxon>
        <taxon>Agaricomycetes</taxon>
        <taxon>Agaricomycetidae</taxon>
        <taxon>Agaricales</taxon>
        <taxon>Marasmiineae</taxon>
        <taxon>Mycenaceae</taxon>
        <taxon>Mycena</taxon>
    </lineage>
</organism>
<gene>
    <name evidence="8" type="ORF">MCHLO_02188</name>
</gene>
<feature type="transmembrane region" description="Helical" evidence="6">
    <location>
        <begin position="356"/>
        <end position="375"/>
    </location>
</feature>
<keyword evidence="4 6" id="KW-0472">Membrane</keyword>
<dbReference type="SUPFAM" id="SSF161111">
    <property type="entry name" value="Cation efflux protein transmembrane domain-like"/>
    <property type="match status" value="1"/>
</dbReference>
<dbReference type="EMBL" id="DF839855">
    <property type="protein sequence ID" value="GAT44573.1"/>
    <property type="molecule type" value="Genomic_DNA"/>
</dbReference>
<keyword evidence="9" id="KW-1185">Reference proteome</keyword>
<feature type="domain" description="Cation efflux protein transmembrane" evidence="7">
    <location>
        <begin position="319"/>
        <end position="523"/>
    </location>
</feature>
<feature type="compositionally biased region" description="Basic residues" evidence="5">
    <location>
        <begin position="227"/>
        <end position="236"/>
    </location>
</feature>
<feature type="compositionally biased region" description="Polar residues" evidence="5">
    <location>
        <begin position="124"/>
        <end position="135"/>
    </location>
</feature>
<protein>
    <recommendedName>
        <fullName evidence="7">Cation efflux protein transmembrane domain-containing protein</fullName>
    </recommendedName>
</protein>
<feature type="compositionally biased region" description="Low complexity" evidence="5">
    <location>
        <begin position="93"/>
        <end position="113"/>
    </location>
</feature>
<evidence type="ECO:0000313" key="9">
    <source>
        <dbReference type="Proteomes" id="UP000815677"/>
    </source>
</evidence>
<accession>A0ABQ0L085</accession>
<keyword evidence="2 6" id="KW-0812">Transmembrane</keyword>
<evidence type="ECO:0000256" key="3">
    <source>
        <dbReference type="ARBA" id="ARBA00022989"/>
    </source>
</evidence>
<sequence>MSGGKLHRRRSSAGEDESLVVVTPPPETSTSPLPSPSSASPTRTRHQRNASIASLPLNISGPPPSAGAAYRTNGYPLSPFRTSFGNPHSRTRSISSGPFSPSLPSPLSTSTSFADQIPEREPTIPTSYSAPTQVSSPPPHSPLREEATDLEANANGKRRGHARIHSRNLSVFFPRPGAGPQPTTIDEDGVQEIEVPATLGAGFTFGKTPPGMQEPPKPSSGSGQATRRGHHHKHSVSHSFFSFLEPQSSAELVTQPTPTPMSPWAPISPFPVTATHSEFQIKQEEPPRPQPRPRTPYLAAATAQFLVGATLWVQGQQRGTLAVTALGYWAVFDAIGIAVPHIVFKGVSKPYGAARTLPVLLFAQSVYLMFSAVYVCKEALEHLLLSASAGDGHHHHSGDEEDGIEFPLVTMVIALLALAASASLADNHARLVSLSDNRIPPLRVLLSSKPPISSVSEPTSPLIRTLTNPYAVTPLLLTLGILLVALVLPPSQHRPFDLGLAGAASAATFKAAYRACVVLGTILLQTAPPRGLPGGRMEAFLRAMRDVERHPQVLHLPAPHIWQLAASASDEKQRIDELVVTVELHVAPTLPDDDVLVLTRWVRERVVAALGMGGGREALVGREAEVTVGVVRG</sequence>